<keyword evidence="3" id="KW-1185">Reference proteome</keyword>
<comment type="caution">
    <text evidence="2">The sequence shown here is derived from an EMBL/GenBank/DDBJ whole genome shotgun (WGS) entry which is preliminary data.</text>
</comment>
<feature type="compositionally biased region" description="Pro residues" evidence="1">
    <location>
        <begin position="121"/>
        <end position="132"/>
    </location>
</feature>
<reference evidence="2" key="1">
    <citation type="journal article" date="2018" name="DNA Res.">
        <title>Multiple hybrid de novo genome assembly of finger millet, an orphan allotetraploid crop.</title>
        <authorList>
            <person name="Hatakeyama M."/>
            <person name="Aluri S."/>
            <person name="Balachadran M.T."/>
            <person name="Sivarajan S.R."/>
            <person name="Patrignani A."/>
            <person name="Gruter S."/>
            <person name="Poveda L."/>
            <person name="Shimizu-Inatsugi R."/>
            <person name="Baeten J."/>
            <person name="Francoijs K.J."/>
            <person name="Nataraja K.N."/>
            <person name="Reddy Y.A.N."/>
            <person name="Phadnis S."/>
            <person name="Ravikumar R.L."/>
            <person name="Schlapbach R."/>
            <person name="Sreeman S.M."/>
            <person name="Shimizu K.K."/>
        </authorList>
    </citation>
    <scope>NUCLEOTIDE SEQUENCE</scope>
</reference>
<dbReference type="EMBL" id="BQKI01000074">
    <property type="protein sequence ID" value="GJN20193.1"/>
    <property type="molecule type" value="Genomic_DNA"/>
</dbReference>
<reference evidence="2" key="2">
    <citation type="submission" date="2021-12" db="EMBL/GenBank/DDBJ databases">
        <title>Resequencing data analysis of finger millet.</title>
        <authorList>
            <person name="Hatakeyama M."/>
            <person name="Aluri S."/>
            <person name="Balachadran M.T."/>
            <person name="Sivarajan S.R."/>
            <person name="Poveda L."/>
            <person name="Shimizu-Inatsugi R."/>
            <person name="Schlapbach R."/>
            <person name="Sreeman S.M."/>
            <person name="Shimizu K.K."/>
        </authorList>
    </citation>
    <scope>NUCLEOTIDE SEQUENCE</scope>
</reference>
<dbReference type="GO" id="GO:0006261">
    <property type="term" value="P:DNA-templated DNA replication"/>
    <property type="evidence" value="ECO:0007669"/>
    <property type="project" value="TreeGrafter"/>
</dbReference>
<organism evidence="2 3">
    <name type="scientific">Eleusine coracana subsp. coracana</name>
    <dbReference type="NCBI Taxonomy" id="191504"/>
    <lineage>
        <taxon>Eukaryota</taxon>
        <taxon>Viridiplantae</taxon>
        <taxon>Streptophyta</taxon>
        <taxon>Embryophyta</taxon>
        <taxon>Tracheophyta</taxon>
        <taxon>Spermatophyta</taxon>
        <taxon>Magnoliopsida</taxon>
        <taxon>Liliopsida</taxon>
        <taxon>Poales</taxon>
        <taxon>Poaceae</taxon>
        <taxon>PACMAD clade</taxon>
        <taxon>Chloridoideae</taxon>
        <taxon>Cynodonteae</taxon>
        <taxon>Eleusininae</taxon>
        <taxon>Eleusine</taxon>
    </lineage>
</organism>
<dbReference type="PANTHER" id="PTHR11669:SF52">
    <property type="entry name" value="OS10G0574500 PROTEIN"/>
    <property type="match status" value="1"/>
</dbReference>
<dbReference type="Gene3D" id="3.40.50.300">
    <property type="entry name" value="P-loop containing nucleotide triphosphate hydrolases"/>
    <property type="match status" value="1"/>
</dbReference>
<dbReference type="Proteomes" id="UP001054889">
    <property type="component" value="Unassembled WGS sequence"/>
</dbReference>
<evidence type="ECO:0000313" key="2">
    <source>
        <dbReference type="EMBL" id="GJN20193.1"/>
    </source>
</evidence>
<sequence length="396" mass="42638">MATTKTSAPAHVPSSPAASSAPTSPTTLSAALAQERRRDRRSWSTTSSYYSGSVHHHNHQSRLHLFIPACGRPAGVAAWNRSAPSPQSQLMTKIHRWGATLIPKSGAAVARELEARRRRTPSPPTPTRPVTPPRQDTPAVTVSVPVRRPLRERVELVAAAAAPAAGPEVPDGASASAAAAAGEIVAAAAPITPDVGRGGGTWLKPSPKRKTTTPSLMLPADTGEENSNKSLAGSPALPSVVVDDKFVWADKYRPSVLNEFICNKGVAAELYQLVIVEQHCKHLIFEGQPATGKRSMVLALVRDAFGPHRVKIEEHTKRFELKGEVRKHIDVRVKISEHHVEVNLGDLHGYEKYVITTLLNESMPSQNSVCDHTNCRGGADSIPEKGFFDFIVLGRS</sequence>
<name>A0AAV5EBT5_ELECO</name>
<dbReference type="GO" id="GO:0005663">
    <property type="term" value="C:DNA replication factor C complex"/>
    <property type="evidence" value="ECO:0007669"/>
    <property type="project" value="TreeGrafter"/>
</dbReference>
<feature type="compositionally biased region" description="Low complexity" evidence="1">
    <location>
        <begin position="1"/>
        <end position="33"/>
    </location>
</feature>
<proteinExistence type="predicted"/>
<dbReference type="AlphaFoldDB" id="A0AAV5EBT5"/>
<dbReference type="PANTHER" id="PTHR11669">
    <property type="entry name" value="REPLICATION FACTOR C / DNA POLYMERASE III GAMMA-TAU SUBUNIT"/>
    <property type="match status" value="1"/>
</dbReference>
<dbReference type="GO" id="GO:0006281">
    <property type="term" value="P:DNA repair"/>
    <property type="evidence" value="ECO:0007669"/>
    <property type="project" value="TreeGrafter"/>
</dbReference>
<evidence type="ECO:0000313" key="3">
    <source>
        <dbReference type="Proteomes" id="UP001054889"/>
    </source>
</evidence>
<dbReference type="InterPro" id="IPR050238">
    <property type="entry name" value="DNA_Rep/Repair_Clamp_Loader"/>
</dbReference>
<feature type="region of interest" description="Disordered" evidence="1">
    <location>
        <begin position="110"/>
        <end position="139"/>
    </location>
</feature>
<dbReference type="InterPro" id="IPR027417">
    <property type="entry name" value="P-loop_NTPase"/>
</dbReference>
<accession>A0AAV5EBT5</accession>
<evidence type="ECO:0000256" key="1">
    <source>
        <dbReference type="SAM" id="MobiDB-lite"/>
    </source>
</evidence>
<protein>
    <submittedName>
        <fullName evidence="2">Uncharacterized protein</fullName>
    </submittedName>
</protein>
<feature type="region of interest" description="Disordered" evidence="1">
    <location>
        <begin position="196"/>
        <end position="232"/>
    </location>
</feature>
<dbReference type="GO" id="GO:0005634">
    <property type="term" value="C:nucleus"/>
    <property type="evidence" value="ECO:0007669"/>
    <property type="project" value="TreeGrafter"/>
</dbReference>
<dbReference type="GO" id="GO:0003689">
    <property type="term" value="F:DNA clamp loader activity"/>
    <property type="evidence" value="ECO:0007669"/>
    <property type="project" value="TreeGrafter"/>
</dbReference>
<gene>
    <name evidence="2" type="primary">gb07538</name>
    <name evidence="2" type="ORF">PR202_gb07538</name>
</gene>
<feature type="region of interest" description="Disordered" evidence="1">
    <location>
        <begin position="1"/>
        <end position="54"/>
    </location>
</feature>